<comment type="pathway">
    <text evidence="5">Cofactor biosynthesis; coenzyme A biosynthesis; CoA from (R)-pantothenate: step 5/5.</text>
</comment>
<dbReference type="CDD" id="cd02022">
    <property type="entry name" value="DPCK"/>
    <property type="match status" value="1"/>
</dbReference>
<evidence type="ECO:0000256" key="3">
    <source>
        <dbReference type="ARBA" id="ARBA00022840"/>
    </source>
</evidence>
<protein>
    <recommendedName>
        <fullName evidence="5 6">Dephospho-CoA kinase</fullName>
        <ecNumber evidence="5 6">2.7.1.24</ecNumber>
    </recommendedName>
    <alternativeName>
        <fullName evidence="5">Dephosphocoenzyme A kinase</fullName>
    </alternativeName>
</protein>
<dbReference type="AlphaFoldDB" id="A0A6M0CIA1"/>
<dbReference type="EC" id="2.7.1.24" evidence="5 6"/>
<keyword evidence="5" id="KW-0963">Cytoplasm</keyword>
<dbReference type="HAMAP" id="MF_00376">
    <property type="entry name" value="Dephospho_CoA_kinase"/>
    <property type="match status" value="1"/>
</dbReference>
<reference evidence="7 8" key="1">
    <citation type="submission" date="2020-01" db="EMBL/GenBank/DDBJ databases">
        <title>Spongiivirga citrea KCTC 32990T.</title>
        <authorList>
            <person name="Wang G."/>
        </authorList>
    </citation>
    <scope>NUCLEOTIDE SEQUENCE [LARGE SCALE GENOMIC DNA]</scope>
    <source>
        <strain evidence="7 8">KCTC 32990</strain>
    </source>
</reference>
<sequence>MKIGGLTGGIGSGKTTVASMFNELGIPVYIADVEAKRLMVESEAIVSGVTKLFGAEAYVDGVLNRSYIASQVFDNKEKLTALNSIVHPAVHQDFKDWVTTKNAPYVLKEAAIIFENEGEKKLDFTILVTAPIETRIDRVLKRDKTDRDTILKRMNNQWSDDKKRVLATYCIENIDVADTREHVKYIHNQLIEKI</sequence>
<accession>A0A6M0CIA1</accession>
<comment type="catalytic activity">
    <reaction evidence="5">
        <text>3'-dephospho-CoA + ATP = ADP + CoA + H(+)</text>
        <dbReference type="Rhea" id="RHEA:18245"/>
        <dbReference type="ChEBI" id="CHEBI:15378"/>
        <dbReference type="ChEBI" id="CHEBI:30616"/>
        <dbReference type="ChEBI" id="CHEBI:57287"/>
        <dbReference type="ChEBI" id="CHEBI:57328"/>
        <dbReference type="ChEBI" id="CHEBI:456216"/>
        <dbReference type="EC" id="2.7.1.24"/>
    </reaction>
</comment>
<dbReference type="Pfam" id="PF01121">
    <property type="entry name" value="CoaE"/>
    <property type="match status" value="1"/>
</dbReference>
<comment type="function">
    <text evidence="5">Catalyzes the phosphorylation of the 3'-hydroxyl group of dephosphocoenzyme A to form coenzyme A.</text>
</comment>
<dbReference type="UniPathway" id="UPA00241">
    <property type="reaction ID" value="UER00356"/>
</dbReference>
<dbReference type="RefSeq" id="WP_164032279.1">
    <property type="nucleotide sequence ID" value="NZ_JAABOQ010000004.1"/>
</dbReference>
<dbReference type="EMBL" id="JAABOQ010000004">
    <property type="protein sequence ID" value="NER17601.1"/>
    <property type="molecule type" value="Genomic_DNA"/>
</dbReference>
<keyword evidence="3 5" id="KW-0067">ATP-binding</keyword>
<dbReference type="SUPFAM" id="SSF52540">
    <property type="entry name" value="P-loop containing nucleoside triphosphate hydrolases"/>
    <property type="match status" value="1"/>
</dbReference>
<evidence type="ECO:0000313" key="8">
    <source>
        <dbReference type="Proteomes" id="UP000474296"/>
    </source>
</evidence>
<keyword evidence="4 5" id="KW-0173">Coenzyme A biosynthesis</keyword>
<evidence type="ECO:0000256" key="5">
    <source>
        <dbReference type="HAMAP-Rule" id="MF_00376"/>
    </source>
</evidence>
<keyword evidence="2 5" id="KW-0547">Nucleotide-binding</keyword>
<dbReference type="GO" id="GO:0005737">
    <property type="term" value="C:cytoplasm"/>
    <property type="evidence" value="ECO:0007669"/>
    <property type="project" value="UniProtKB-SubCell"/>
</dbReference>
<keyword evidence="5 7" id="KW-0418">Kinase</keyword>
<dbReference type="GO" id="GO:0004140">
    <property type="term" value="F:dephospho-CoA kinase activity"/>
    <property type="evidence" value="ECO:0007669"/>
    <property type="project" value="UniProtKB-UniRule"/>
</dbReference>
<dbReference type="PANTHER" id="PTHR10695">
    <property type="entry name" value="DEPHOSPHO-COA KINASE-RELATED"/>
    <property type="match status" value="1"/>
</dbReference>
<evidence type="ECO:0000256" key="6">
    <source>
        <dbReference type="NCBIfam" id="TIGR00152"/>
    </source>
</evidence>
<dbReference type="InterPro" id="IPR027417">
    <property type="entry name" value="P-loop_NTPase"/>
</dbReference>
<dbReference type="Proteomes" id="UP000474296">
    <property type="component" value="Unassembled WGS sequence"/>
</dbReference>
<evidence type="ECO:0000256" key="4">
    <source>
        <dbReference type="ARBA" id="ARBA00022993"/>
    </source>
</evidence>
<gene>
    <name evidence="5" type="primary">coaE</name>
    <name evidence="7" type="ORF">GWK10_10290</name>
</gene>
<comment type="caution">
    <text evidence="7">The sequence shown here is derived from an EMBL/GenBank/DDBJ whole genome shotgun (WGS) entry which is preliminary data.</text>
</comment>
<proteinExistence type="inferred from homology"/>
<comment type="similarity">
    <text evidence="1 5">Belongs to the CoaE family.</text>
</comment>
<dbReference type="PANTHER" id="PTHR10695:SF46">
    <property type="entry name" value="BIFUNCTIONAL COENZYME A SYNTHASE-RELATED"/>
    <property type="match status" value="1"/>
</dbReference>
<dbReference type="Gene3D" id="3.40.50.300">
    <property type="entry name" value="P-loop containing nucleotide triphosphate hydrolases"/>
    <property type="match status" value="1"/>
</dbReference>
<comment type="subcellular location">
    <subcellularLocation>
        <location evidence="5">Cytoplasm</location>
    </subcellularLocation>
</comment>
<dbReference type="InterPro" id="IPR001977">
    <property type="entry name" value="Depp_CoAkinase"/>
</dbReference>
<evidence type="ECO:0000256" key="2">
    <source>
        <dbReference type="ARBA" id="ARBA00022741"/>
    </source>
</evidence>
<dbReference type="NCBIfam" id="TIGR00152">
    <property type="entry name" value="dephospho-CoA kinase"/>
    <property type="match status" value="1"/>
</dbReference>
<organism evidence="7 8">
    <name type="scientific">Spongiivirga citrea</name>
    <dbReference type="NCBI Taxonomy" id="1481457"/>
    <lineage>
        <taxon>Bacteria</taxon>
        <taxon>Pseudomonadati</taxon>
        <taxon>Bacteroidota</taxon>
        <taxon>Flavobacteriia</taxon>
        <taxon>Flavobacteriales</taxon>
        <taxon>Flavobacteriaceae</taxon>
        <taxon>Spongiivirga</taxon>
    </lineage>
</organism>
<keyword evidence="8" id="KW-1185">Reference proteome</keyword>
<name>A0A6M0CIA1_9FLAO</name>
<dbReference type="GO" id="GO:0015937">
    <property type="term" value="P:coenzyme A biosynthetic process"/>
    <property type="evidence" value="ECO:0007669"/>
    <property type="project" value="UniProtKB-UniRule"/>
</dbReference>
<evidence type="ECO:0000313" key="7">
    <source>
        <dbReference type="EMBL" id="NER17601.1"/>
    </source>
</evidence>
<evidence type="ECO:0000256" key="1">
    <source>
        <dbReference type="ARBA" id="ARBA00009018"/>
    </source>
</evidence>
<keyword evidence="5 7" id="KW-0808">Transferase</keyword>
<dbReference type="PROSITE" id="PS51219">
    <property type="entry name" value="DPCK"/>
    <property type="match status" value="1"/>
</dbReference>
<feature type="binding site" evidence="5">
    <location>
        <begin position="11"/>
        <end position="16"/>
    </location>
    <ligand>
        <name>ATP</name>
        <dbReference type="ChEBI" id="CHEBI:30616"/>
    </ligand>
</feature>
<dbReference type="GO" id="GO:0005524">
    <property type="term" value="F:ATP binding"/>
    <property type="evidence" value="ECO:0007669"/>
    <property type="project" value="UniProtKB-UniRule"/>
</dbReference>